<name>A0A1L3KP76_9VIRU</name>
<feature type="domain" description="RNA-directed RNA polymerase C-terminal" evidence="3">
    <location>
        <begin position="1031"/>
        <end position="1329"/>
    </location>
</feature>
<feature type="transmembrane region" description="Helical" evidence="1">
    <location>
        <begin position="1375"/>
        <end position="1391"/>
    </location>
</feature>
<dbReference type="InterPro" id="IPR054002">
    <property type="entry name" value="RdRP_C"/>
</dbReference>
<keyword evidence="4" id="KW-0808">Transferase</keyword>
<accession>A0A1L3KP76</accession>
<dbReference type="Pfam" id="PF22212">
    <property type="entry name" value="CPV_RdRP_pol_dom"/>
    <property type="match status" value="1"/>
</dbReference>
<proteinExistence type="predicted"/>
<keyword evidence="4" id="KW-0696">RNA-directed RNA polymerase</keyword>
<dbReference type="EMBL" id="KX884716">
    <property type="protein sequence ID" value="APG79196.1"/>
    <property type="molecule type" value="Genomic_RNA"/>
</dbReference>
<reference evidence="4" key="1">
    <citation type="journal article" date="2016" name="Nature">
        <title>Redefining the invertebrate RNA virosphere.</title>
        <authorList>
            <person name="Shi M."/>
            <person name="Lin X.D."/>
            <person name="Tian J.H."/>
            <person name="Chen L.J."/>
            <person name="Chen X."/>
            <person name="Li C.X."/>
            <person name="Qin X.C."/>
            <person name="Li J."/>
            <person name="Cao J.P."/>
            <person name="Eden J.S."/>
            <person name="Buchmann J."/>
            <person name="Wang W."/>
            <person name="Xu J."/>
            <person name="Holmes E.C."/>
            <person name="Zhang Y.Z."/>
        </authorList>
    </citation>
    <scope>NUCLEOTIDE SEQUENCE</scope>
    <source>
        <strain evidence="4">WGML611819</strain>
    </source>
</reference>
<dbReference type="Pfam" id="PF22209">
    <property type="entry name" value="CPV_RdRP_N"/>
    <property type="match status" value="1"/>
</dbReference>
<dbReference type="GO" id="GO:0003968">
    <property type="term" value="F:RNA-directed RNA polymerase activity"/>
    <property type="evidence" value="ECO:0007669"/>
    <property type="project" value="UniProtKB-KW"/>
</dbReference>
<keyword evidence="1" id="KW-1133">Transmembrane helix</keyword>
<organism evidence="4">
    <name type="scientific">Hubei reo-like virus 6</name>
    <dbReference type="NCBI Taxonomy" id="1923181"/>
    <lineage>
        <taxon>Viruses</taxon>
        <taxon>Riboviria</taxon>
    </lineage>
</organism>
<evidence type="ECO:0000313" key="4">
    <source>
        <dbReference type="EMBL" id="APG79196.1"/>
    </source>
</evidence>
<evidence type="ECO:0000259" key="2">
    <source>
        <dbReference type="Pfam" id="PF22209"/>
    </source>
</evidence>
<keyword evidence="4" id="KW-0548">Nucleotidyltransferase</keyword>
<feature type="domain" description="RNA-directed RNA polymerase N-terminal" evidence="2">
    <location>
        <begin position="66"/>
        <end position="350"/>
    </location>
</feature>
<evidence type="ECO:0000256" key="1">
    <source>
        <dbReference type="SAM" id="Phobius"/>
    </source>
</evidence>
<evidence type="ECO:0000259" key="3">
    <source>
        <dbReference type="Pfam" id="PF22213"/>
    </source>
</evidence>
<sequence length="1395" mass="159161">MDIEHDVARSSNLCETILTTAQQRQLTKQQSQTILNSFRFVNPIGGFFQLAKSQLSQIPINKNITLPKEIVNVPALKSKYFDFEIVDGLIQNVSSDNKYAYLPTFNVTQLYQRLAILDRRINSNKHKLNGLMPKEQPFYHLKEYQINEEHITLKLLEVQLTKSQYQCRFVNTWRGLLVSILHIIAECKEGKNCVLLQFFRLLLLPYTNEPFYEGRDSLIWIIENLGGKGLSCLPLLLFSLQNLAIQHLTNNLSEQVTELIANHYLVCATGYFQDTMLANQSSLLNWHNYGMSMMKEKVINPNWSCYGVLTGCRTISTKERKFILERAITEEKAREELYNQYPYIRTYINSVISKKNLTPDDIIELSQVMRTFANNGTYFGSDTMLTIKKAVYPKLRTYQLPAQKPKTLFQNNKILELENPTSNPTQQRWEYITNLLAMPCPELSSTDFQESFLHFLTTSSGGSTPDSDTITSQITSPITLKAITKRIPLFCIEMIQGIYNTIENLVSYTHYLGVVGFRNQIGRRQRAIFASNNQISLIGYVIYHIMDKILGTIPFASGGKQTGTSRDLSNSLYTTCSGEFITCSSDVSGFDASAQHSNVTLFIHSALQLAKTCFQSYFCFKTTYETVIPESGANTNLNINDNSNGLEHTDRLISELTHENIVDVRDKSYIGKSKPDTKIVSGIWKVCSLGLTFFGMLQSKFISKTTGIEVPLPPPTFGSGVPFTGTHHTFTLITSIKGARLRYFIEYCRGKIIDWYNEFRTKVVLLLTETASDSVRTNINSASAEAMKKRYLLPLAQLEAQGDDLRVSYYAHNIDDDVLELNIMMDSLALSENGFELTSEPSSFTSEFLQQRAMFGRYLGYCDRVSLICAEKPMVSRDRAERMSELMGLASDMSNRVINPNALWSYSYIFGIICCLRSSYRVRNEHAKQIEAKLQELGYTCFLDKFDKSNITYLRLISPIWWLWDNTGGRISPISMERSDGTWTSTPDFKFTPGMQSRRVYWDLSMNKETVLKLALIEAEITELHSLDEYYPVSRGNKRIENENFVELYNKYYNFEELLDHETINAYGGYHAYTLARNSKKEILESKRMEDPIIKSDVTFLAPQFSKWLDRGKFLSSAAAVRELEFDGIKIGDSIQYAKFPEERILQSIGTVNSMRDEDSIVTDITLERLDVDVKSVFLKSIEYNDLAHLIPNPIQSESVVPQDALDLFHILNTVSISRSVIPGSSDAKICSKLGVINNLPSNKPQLISMFKYDFSTGRISKPVVQQALRIKANSVSFEKHFQLFCKAVGLSYREVNKLKKMIEDIEQYGGLEYEMSINPRMFFFCQLNIPFLMASVKTQSMFGDDIMLNRSRSYSLIGVIIAGRLMSYPQLINGPYAVVVALPFIFRAWLRTYS</sequence>
<keyword evidence="1" id="KW-0472">Membrane</keyword>
<protein>
    <submittedName>
        <fullName evidence="4">RNA-dependent RNA polymerase</fullName>
    </submittedName>
</protein>
<dbReference type="InterPro" id="IPR054006">
    <property type="entry name" value="RdRP_N"/>
</dbReference>
<keyword evidence="1" id="KW-0812">Transmembrane</keyword>
<dbReference type="Pfam" id="PF22213">
    <property type="entry name" value="CPV_RdRP_C"/>
    <property type="match status" value="1"/>
</dbReference>